<evidence type="ECO:0000256" key="9">
    <source>
        <dbReference type="SAM" id="Phobius"/>
    </source>
</evidence>
<keyword evidence="9" id="KW-0472">Membrane</keyword>
<feature type="transmembrane region" description="Helical" evidence="9">
    <location>
        <begin position="6"/>
        <end position="28"/>
    </location>
</feature>
<dbReference type="InterPro" id="IPR012218">
    <property type="entry name" value="Cyt_c_BACSU-c550-type"/>
</dbReference>
<evidence type="ECO:0000256" key="1">
    <source>
        <dbReference type="ARBA" id="ARBA00022448"/>
    </source>
</evidence>
<dbReference type="GO" id="GO:0016020">
    <property type="term" value="C:membrane"/>
    <property type="evidence" value="ECO:0007669"/>
    <property type="project" value="InterPro"/>
</dbReference>
<dbReference type="PROSITE" id="PS51007">
    <property type="entry name" value="CYTC"/>
    <property type="match status" value="1"/>
</dbReference>
<proteinExistence type="predicted"/>
<dbReference type="PANTHER" id="PTHR37823">
    <property type="entry name" value="CYTOCHROME C-553-LIKE"/>
    <property type="match status" value="1"/>
</dbReference>
<evidence type="ECO:0000313" key="12">
    <source>
        <dbReference type="Proteomes" id="UP000037558"/>
    </source>
</evidence>
<dbReference type="GO" id="GO:0020037">
    <property type="term" value="F:heme binding"/>
    <property type="evidence" value="ECO:0007669"/>
    <property type="project" value="InterPro"/>
</dbReference>
<evidence type="ECO:0000256" key="4">
    <source>
        <dbReference type="ARBA" id="ARBA00022982"/>
    </source>
</evidence>
<feature type="binding site" description="covalent" evidence="6">
    <location>
        <position position="59"/>
    </location>
    <ligand>
        <name>heme c</name>
        <dbReference type="ChEBI" id="CHEBI:61717"/>
    </ligand>
</feature>
<evidence type="ECO:0000256" key="7">
    <source>
        <dbReference type="PIRSR" id="PIRSR000025-2"/>
    </source>
</evidence>
<gene>
    <name evidence="11" type="ORF">AMD01_14210</name>
</gene>
<keyword evidence="1" id="KW-0813">Transport</keyword>
<dbReference type="Gene3D" id="1.10.760.10">
    <property type="entry name" value="Cytochrome c-like domain"/>
    <property type="match status" value="1"/>
</dbReference>
<name>A0A0M0KYI6_9BACI</name>
<organism evidence="11 12">
    <name type="scientific">Priestia koreensis</name>
    <dbReference type="NCBI Taxonomy" id="284581"/>
    <lineage>
        <taxon>Bacteria</taxon>
        <taxon>Bacillati</taxon>
        <taxon>Bacillota</taxon>
        <taxon>Bacilli</taxon>
        <taxon>Bacillales</taxon>
        <taxon>Bacillaceae</taxon>
        <taxon>Priestia</taxon>
    </lineage>
</organism>
<evidence type="ECO:0000313" key="11">
    <source>
        <dbReference type="EMBL" id="KOO43890.1"/>
    </source>
</evidence>
<comment type="caution">
    <text evidence="11">The sequence shown here is derived from an EMBL/GenBank/DDBJ whole genome shotgun (WGS) entry which is preliminary data.</text>
</comment>
<comment type="PTM">
    <text evidence="6">Binds 1 heme c group covalently per subunit.</text>
</comment>
<dbReference type="PIRSF" id="PIRSF000025">
    <property type="entry name" value="Cytc_Bsub_c550"/>
    <property type="match status" value="1"/>
</dbReference>
<dbReference type="Pfam" id="PF13442">
    <property type="entry name" value="Cytochrome_CBB3"/>
    <property type="match status" value="1"/>
</dbReference>
<dbReference type="InterPro" id="IPR036909">
    <property type="entry name" value="Cyt_c-like_dom_sf"/>
</dbReference>
<dbReference type="EMBL" id="LILC01000019">
    <property type="protein sequence ID" value="KOO43890.1"/>
    <property type="molecule type" value="Genomic_DNA"/>
</dbReference>
<feature type="binding site" description="axial binding residue" evidence="7">
    <location>
        <position position="98"/>
    </location>
    <ligand>
        <name>heme c</name>
        <dbReference type="ChEBI" id="CHEBI:61717"/>
    </ligand>
    <ligandPart>
        <name>Fe</name>
        <dbReference type="ChEBI" id="CHEBI:18248"/>
    </ligandPart>
</feature>
<keyword evidence="9" id="KW-1133">Transmembrane helix</keyword>
<evidence type="ECO:0000256" key="2">
    <source>
        <dbReference type="ARBA" id="ARBA00022617"/>
    </source>
</evidence>
<keyword evidence="4" id="KW-0249">Electron transport</keyword>
<dbReference type="PATRIC" id="fig|284581.3.peg.3913"/>
<feature type="binding site" description="axial binding residue" evidence="7">
    <location>
        <position position="63"/>
    </location>
    <ligand>
        <name>heme c</name>
        <dbReference type="ChEBI" id="CHEBI:61717"/>
    </ligand>
    <ligandPart>
        <name>Fe</name>
        <dbReference type="ChEBI" id="CHEBI:18248"/>
    </ligandPart>
</feature>
<accession>A0A0M0KYI6</accession>
<reference evidence="12" key="1">
    <citation type="submission" date="2015-08" db="EMBL/GenBank/DDBJ databases">
        <title>Fjat-14210 dsm16467.</title>
        <authorList>
            <person name="Liu B."/>
            <person name="Wang J."/>
            <person name="Zhu Y."/>
            <person name="Liu G."/>
            <person name="Chen Q."/>
            <person name="Chen Z."/>
            <person name="Lan J."/>
            <person name="Che J."/>
            <person name="Ge C."/>
            <person name="Shi H."/>
            <person name="Pan Z."/>
            <person name="Liu X."/>
        </authorList>
    </citation>
    <scope>NUCLEOTIDE SEQUENCE [LARGE SCALE GENOMIC DNA]</scope>
    <source>
        <strain evidence="12">DSM 16467</strain>
    </source>
</reference>
<dbReference type="OrthoDB" id="7933886at2"/>
<protein>
    <submittedName>
        <fullName evidence="11">Cytochrome C</fullName>
    </submittedName>
</protein>
<dbReference type="GO" id="GO:0009055">
    <property type="term" value="F:electron transfer activity"/>
    <property type="evidence" value="ECO:0007669"/>
    <property type="project" value="InterPro"/>
</dbReference>
<evidence type="ECO:0000256" key="8">
    <source>
        <dbReference type="SAM" id="MobiDB-lite"/>
    </source>
</evidence>
<evidence type="ECO:0000259" key="10">
    <source>
        <dbReference type="PROSITE" id="PS51007"/>
    </source>
</evidence>
<dbReference type="InterPro" id="IPR009056">
    <property type="entry name" value="Cyt_c-like_dom"/>
</dbReference>
<evidence type="ECO:0000256" key="5">
    <source>
        <dbReference type="ARBA" id="ARBA00023004"/>
    </source>
</evidence>
<keyword evidence="3 7" id="KW-0479">Metal-binding</keyword>
<evidence type="ECO:0000256" key="3">
    <source>
        <dbReference type="ARBA" id="ARBA00022723"/>
    </source>
</evidence>
<dbReference type="PANTHER" id="PTHR37823:SF2">
    <property type="entry name" value="CYTOCHROME C-550"/>
    <property type="match status" value="1"/>
</dbReference>
<feature type="binding site" description="covalent" evidence="6">
    <location>
        <position position="62"/>
    </location>
    <ligand>
        <name>heme c</name>
        <dbReference type="ChEBI" id="CHEBI:61717"/>
    </ligand>
</feature>
<dbReference type="Proteomes" id="UP000037558">
    <property type="component" value="Unassembled WGS sequence"/>
</dbReference>
<keyword evidence="12" id="KW-1185">Reference proteome</keyword>
<dbReference type="RefSeq" id="WP_053402089.1">
    <property type="nucleotide sequence ID" value="NZ_JAUKEN010000001.1"/>
</dbReference>
<feature type="region of interest" description="Disordered" evidence="8">
    <location>
        <begin position="33"/>
        <end position="52"/>
    </location>
</feature>
<sequence>MKRNPLVPFFLIMIIGVGLMFLFSINGVDNAKQMASEKEGGGAKQETPSNPEDIYKSTCIGCHGDQYQGGTGPSLKGVGDRLSKAEIKEVITKGRGGMPPNMVPANNADKMAEWVSKIK</sequence>
<dbReference type="SUPFAM" id="SSF46626">
    <property type="entry name" value="Cytochrome c"/>
    <property type="match status" value="1"/>
</dbReference>
<feature type="domain" description="Cytochrome c" evidence="10">
    <location>
        <begin position="46"/>
        <end position="119"/>
    </location>
</feature>
<dbReference type="InterPro" id="IPR054780">
    <property type="entry name" value="Cytochro_C550_firm"/>
</dbReference>
<keyword evidence="9" id="KW-0812">Transmembrane</keyword>
<dbReference type="GO" id="GO:0005506">
    <property type="term" value="F:iron ion binding"/>
    <property type="evidence" value="ECO:0007669"/>
    <property type="project" value="InterPro"/>
</dbReference>
<dbReference type="NCBIfam" id="NF045773">
    <property type="entry name" value="cytochro_C550"/>
    <property type="match status" value="1"/>
</dbReference>
<evidence type="ECO:0000256" key="6">
    <source>
        <dbReference type="PIRSR" id="PIRSR000025-1"/>
    </source>
</evidence>
<keyword evidence="5 7" id="KW-0408">Iron</keyword>
<dbReference type="STRING" id="284581.AMD01_14210"/>
<dbReference type="AlphaFoldDB" id="A0A0M0KYI6"/>
<dbReference type="InterPro" id="IPR051811">
    <property type="entry name" value="Cytochrome_c550/c551-like"/>
</dbReference>
<keyword evidence="2 6" id="KW-0349">Heme</keyword>